<dbReference type="Pfam" id="PF00098">
    <property type="entry name" value="zf-CCHC"/>
    <property type="match status" value="1"/>
</dbReference>
<dbReference type="GO" id="GO:0003723">
    <property type="term" value="F:RNA binding"/>
    <property type="evidence" value="ECO:0007669"/>
    <property type="project" value="InterPro"/>
</dbReference>
<dbReference type="Proteomes" id="UP000008237">
    <property type="component" value="Unassembled WGS sequence"/>
</dbReference>
<feature type="non-terminal residue" evidence="3">
    <location>
        <position position="72"/>
    </location>
</feature>
<dbReference type="InParanoid" id="E2BI95"/>
<dbReference type="GO" id="GO:0003690">
    <property type="term" value="F:double-stranded DNA binding"/>
    <property type="evidence" value="ECO:0007669"/>
    <property type="project" value="InterPro"/>
</dbReference>
<name>E2BI95_HARSA</name>
<dbReference type="InterPro" id="IPR001878">
    <property type="entry name" value="Znf_CCHC"/>
</dbReference>
<dbReference type="EMBL" id="GL448472">
    <property type="protein sequence ID" value="EFN84586.1"/>
    <property type="molecule type" value="Genomic_DNA"/>
</dbReference>
<dbReference type="OMA" id="RFTHEPG"/>
<dbReference type="GO" id="GO:0002218">
    <property type="term" value="P:activation of innate immune response"/>
    <property type="evidence" value="ECO:0007669"/>
    <property type="project" value="InterPro"/>
</dbReference>
<evidence type="ECO:0000256" key="1">
    <source>
        <dbReference type="PROSITE-ProRule" id="PRU00047"/>
    </source>
</evidence>
<feature type="non-terminal residue" evidence="3">
    <location>
        <position position="1"/>
    </location>
</feature>
<accession>E2BI95</accession>
<evidence type="ECO:0000259" key="2">
    <source>
        <dbReference type="PROSITE" id="PS50158"/>
    </source>
</evidence>
<organism evidence="4">
    <name type="scientific">Harpegnathos saltator</name>
    <name type="common">Jerdon's jumping ant</name>
    <dbReference type="NCBI Taxonomy" id="610380"/>
    <lineage>
        <taxon>Eukaryota</taxon>
        <taxon>Metazoa</taxon>
        <taxon>Ecdysozoa</taxon>
        <taxon>Arthropoda</taxon>
        <taxon>Hexapoda</taxon>
        <taxon>Insecta</taxon>
        <taxon>Pterygota</taxon>
        <taxon>Neoptera</taxon>
        <taxon>Endopterygota</taxon>
        <taxon>Hymenoptera</taxon>
        <taxon>Apocrita</taxon>
        <taxon>Aculeata</taxon>
        <taxon>Formicoidea</taxon>
        <taxon>Formicidae</taxon>
        <taxon>Ponerinae</taxon>
        <taxon>Ponerini</taxon>
        <taxon>Harpegnathos</taxon>
    </lineage>
</organism>
<dbReference type="SUPFAM" id="SSF57756">
    <property type="entry name" value="Retrovirus zinc finger-like domains"/>
    <property type="match status" value="1"/>
</dbReference>
<gene>
    <name evidence="3" type="ORF">EAI_12490</name>
</gene>
<keyword evidence="4" id="KW-1185">Reference proteome</keyword>
<keyword evidence="1" id="KW-0863">Zinc-finger</keyword>
<dbReference type="InterPro" id="IPR042509">
    <property type="entry name" value="ZCCHC3"/>
</dbReference>
<dbReference type="PROSITE" id="PS50158">
    <property type="entry name" value="ZF_CCHC"/>
    <property type="match status" value="1"/>
</dbReference>
<feature type="domain" description="CCHC-type" evidence="2">
    <location>
        <begin position="43"/>
        <end position="56"/>
    </location>
</feature>
<evidence type="ECO:0000313" key="4">
    <source>
        <dbReference type="Proteomes" id="UP000008237"/>
    </source>
</evidence>
<reference evidence="3 4" key="1">
    <citation type="journal article" date="2010" name="Science">
        <title>Genomic comparison of the ants Camponotus floridanus and Harpegnathos saltator.</title>
        <authorList>
            <person name="Bonasio R."/>
            <person name="Zhang G."/>
            <person name="Ye C."/>
            <person name="Mutti N.S."/>
            <person name="Fang X."/>
            <person name="Qin N."/>
            <person name="Donahue G."/>
            <person name="Yang P."/>
            <person name="Li Q."/>
            <person name="Li C."/>
            <person name="Zhang P."/>
            <person name="Huang Z."/>
            <person name="Berger S.L."/>
            <person name="Reinberg D."/>
            <person name="Wang J."/>
            <person name="Liebig J."/>
        </authorList>
    </citation>
    <scope>NUCLEOTIDE SEQUENCE [LARGE SCALE GENOMIC DNA]</scope>
    <source>
        <strain evidence="3 4">R22 G/1</strain>
    </source>
</reference>
<dbReference type="Gene3D" id="4.10.60.10">
    <property type="entry name" value="Zinc finger, CCHC-type"/>
    <property type="match status" value="1"/>
</dbReference>
<keyword evidence="1" id="KW-0479">Metal-binding</keyword>
<dbReference type="GO" id="GO:0008270">
    <property type="term" value="F:zinc ion binding"/>
    <property type="evidence" value="ECO:0007669"/>
    <property type="project" value="UniProtKB-KW"/>
</dbReference>
<keyword evidence="1" id="KW-0862">Zinc</keyword>
<dbReference type="SMART" id="SM00343">
    <property type="entry name" value="ZnF_C2HC"/>
    <property type="match status" value="2"/>
</dbReference>
<protein>
    <recommendedName>
        <fullName evidence="2">CCHC-type domain-containing protein</fullName>
    </recommendedName>
</protein>
<dbReference type="PANTHER" id="PTHR22639">
    <property type="entry name" value="GAG-RELATED PROTEIN"/>
    <property type="match status" value="1"/>
</dbReference>
<dbReference type="AlphaFoldDB" id="E2BI95"/>
<evidence type="ECO:0000313" key="3">
    <source>
        <dbReference type="EMBL" id="EFN84586.1"/>
    </source>
</evidence>
<proteinExistence type="predicted"/>
<dbReference type="InterPro" id="IPR036875">
    <property type="entry name" value="Znf_CCHC_sf"/>
</dbReference>
<dbReference type="PANTHER" id="PTHR22639:SF3">
    <property type="entry name" value="ZINC FINGER CCHC DOMAIN-CONTAINING PROTEIN 3"/>
    <property type="match status" value="1"/>
</dbReference>
<sequence length="72" mass="7954">ILVRWSRARVRILEERPLQCFKCLKYGHMAVACQAEIGLGGHCFRCGGAGHVARGCTADVRCILCHQEGRDA</sequence>